<evidence type="ECO:0000313" key="2">
    <source>
        <dbReference type="EMBL" id="ATX79697.1"/>
    </source>
</evidence>
<protein>
    <submittedName>
        <fullName evidence="2">Uncharacterized protein</fullName>
    </submittedName>
</protein>
<evidence type="ECO:0000256" key="1">
    <source>
        <dbReference type="SAM" id="MobiDB-lite"/>
    </source>
</evidence>
<gene>
    <name evidence="2" type="ORF">Ga0123461_1279</name>
</gene>
<proteinExistence type="predicted"/>
<dbReference type="Proteomes" id="UP000231701">
    <property type="component" value="Chromosome"/>
</dbReference>
<dbReference type="KEGG" id="maes:Ga0123461_1279"/>
<organism evidence="2 3">
    <name type="scientific">Mariprofundus aestuarium</name>
    <dbReference type="NCBI Taxonomy" id="1921086"/>
    <lineage>
        <taxon>Bacteria</taxon>
        <taxon>Pseudomonadati</taxon>
        <taxon>Pseudomonadota</taxon>
        <taxon>Candidatius Mariprofundia</taxon>
        <taxon>Mariprofundales</taxon>
        <taxon>Mariprofundaceae</taxon>
        <taxon>Mariprofundus</taxon>
    </lineage>
</organism>
<evidence type="ECO:0000313" key="3">
    <source>
        <dbReference type="Proteomes" id="UP000231701"/>
    </source>
</evidence>
<reference evidence="2 3" key="1">
    <citation type="submission" date="2016-12" db="EMBL/GenBank/DDBJ databases">
        <title>Isolation and genomic insights into novel planktonic Zetaproteobacteria from stratified waters of the Chesapeake Bay.</title>
        <authorList>
            <person name="McAllister S.M."/>
            <person name="Kato S."/>
            <person name="Chan C.S."/>
            <person name="Chiu B.K."/>
            <person name="Field E.K."/>
        </authorList>
    </citation>
    <scope>NUCLEOTIDE SEQUENCE [LARGE SCALE GENOMIC DNA]</scope>
    <source>
        <strain evidence="2 3">CP-5</strain>
    </source>
</reference>
<name>A0A2K8KXN0_MARES</name>
<feature type="region of interest" description="Disordered" evidence="1">
    <location>
        <begin position="1"/>
        <end position="20"/>
    </location>
</feature>
<dbReference type="EMBL" id="CP018799">
    <property type="protein sequence ID" value="ATX79697.1"/>
    <property type="molecule type" value="Genomic_DNA"/>
</dbReference>
<accession>A0A2K8KXN0</accession>
<dbReference type="AlphaFoldDB" id="A0A2K8KXN0"/>
<sequence length="44" mass="4907">MNEGCNKVPGSEPGLQTRGVINTNPLEINTFIFNDLEQPFTSRQ</sequence>
<keyword evidence="3" id="KW-1185">Reference proteome</keyword>